<gene>
    <name evidence="2" type="ORF">Thimo_3525</name>
</gene>
<evidence type="ECO:0000259" key="1">
    <source>
        <dbReference type="Pfam" id="PF05685"/>
    </source>
</evidence>
<name>L0H2B6_9GAMM</name>
<dbReference type="Proteomes" id="UP000010816">
    <property type="component" value="Chromosome"/>
</dbReference>
<dbReference type="HOGENOM" id="CLU_076312_2_0_6"/>
<dbReference type="OrthoDB" id="196625at2"/>
<keyword evidence="3" id="KW-1185">Reference proteome</keyword>
<dbReference type="AlphaFoldDB" id="L0H2B6"/>
<dbReference type="SUPFAM" id="SSF52980">
    <property type="entry name" value="Restriction endonuclease-like"/>
    <property type="match status" value="1"/>
</dbReference>
<dbReference type="STRING" id="765912.Thimo_3525"/>
<dbReference type="Gene3D" id="3.90.1570.10">
    <property type="entry name" value="tt1808, chain A"/>
    <property type="match status" value="1"/>
</dbReference>
<sequence>MNAVLELPRYRFSRVQFERMVDAGVFGPDDRLELLDGEIIDMAPQKSRHATAVTLVGDMLRAAFGTGVTVRIQLPFCLDDHSEPEPDVAVVPGDPRSYRDAHPSQALLLCEVADSTLAYDHGKKLAAYARAGIPEYWILDLEAERLEVFRRPDAGTYAERTVHSSAEAIAPLARPTQGLLVKEMLP</sequence>
<dbReference type="PANTHER" id="PTHR35400:SF1">
    <property type="entry name" value="SLR1083 PROTEIN"/>
    <property type="match status" value="1"/>
</dbReference>
<dbReference type="PANTHER" id="PTHR35400">
    <property type="entry name" value="SLR1083 PROTEIN"/>
    <property type="match status" value="1"/>
</dbReference>
<dbReference type="Pfam" id="PF05685">
    <property type="entry name" value="Uma2"/>
    <property type="match status" value="1"/>
</dbReference>
<feature type="domain" description="Putative restriction endonuclease" evidence="1">
    <location>
        <begin position="16"/>
        <end position="171"/>
    </location>
</feature>
<reference evidence="2 3" key="1">
    <citation type="submission" date="2011-09" db="EMBL/GenBank/DDBJ databases">
        <title>Complete sequence of chromosome of Thioflavicoccus mobilis 8321.</title>
        <authorList>
            <consortium name="US DOE Joint Genome Institute"/>
            <person name="Lucas S."/>
            <person name="Han J."/>
            <person name="Lapidus A."/>
            <person name="Cheng J.-F."/>
            <person name="Goodwin L."/>
            <person name="Pitluck S."/>
            <person name="Peters L."/>
            <person name="Ovchinnikova G."/>
            <person name="Lu M."/>
            <person name="Detter J.C."/>
            <person name="Han C."/>
            <person name="Tapia R."/>
            <person name="Land M."/>
            <person name="Hauser L."/>
            <person name="Kyrpides N."/>
            <person name="Ivanova N."/>
            <person name="Pagani I."/>
            <person name="Vogl K."/>
            <person name="Liu Z."/>
            <person name="Imhoff J."/>
            <person name="Thiel V."/>
            <person name="Frigaard N.-U."/>
            <person name="Bryant D."/>
            <person name="Woyke T."/>
        </authorList>
    </citation>
    <scope>NUCLEOTIDE SEQUENCE [LARGE SCALE GENOMIC DNA]</scope>
    <source>
        <strain evidence="2 3">8321</strain>
    </source>
</reference>
<dbReference type="PATRIC" id="fig|765912.4.peg.3456"/>
<dbReference type="InterPro" id="IPR011335">
    <property type="entry name" value="Restrct_endonuc-II-like"/>
</dbReference>
<proteinExistence type="predicted"/>
<organism evidence="2 3">
    <name type="scientific">Thioflavicoccus mobilis 8321</name>
    <dbReference type="NCBI Taxonomy" id="765912"/>
    <lineage>
        <taxon>Bacteria</taxon>
        <taxon>Pseudomonadati</taxon>
        <taxon>Pseudomonadota</taxon>
        <taxon>Gammaproteobacteria</taxon>
        <taxon>Chromatiales</taxon>
        <taxon>Chromatiaceae</taxon>
        <taxon>Thioflavicoccus</taxon>
    </lineage>
</organism>
<dbReference type="KEGG" id="tmb:Thimo_3525"/>
<dbReference type="CDD" id="cd06260">
    <property type="entry name" value="DUF820-like"/>
    <property type="match status" value="1"/>
</dbReference>
<dbReference type="InterPro" id="IPR008538">
    <property type="entry name" value="Uma2"/>
</dbReference>
<dbReference type="RefSeq" id="WP_015282314.1">
    <property type="nucleotide sequence ID" value="NC_019940.1"/>
</dbReference>
<dbReference type="EMBL" id="CP003051">
    <property type="protein sequence ID" value="AGA92187.1"/>
    <property type="molecule type" value="Genomic_DNA"/>
</dbReference>
<accession>L0H2B6</accession>
<dbReference type="InterPro" id="IPR012296">
    <property type="entry name" value="Nuclease_put_TT1808"/>
</dbReference>
<evidence type="ECO:0000313" key="2">
    <source>
        <dbReference type="EMBL" id="AGA92187.1"/>
    </source>
</evidence>
<evidence type="ECO:0000313" key="3">
    <source>
        <dbReference type="Proteomes" id="UP000010816"/>
    </source>
</evidence>
<dbReference type="eggNOG" id="COG4636">
    <property type="taxonomic scope" value="Bacteria"/>
</dbReference>
<protein>
    <recommendedName>
        <fullName evidence="1">Putative restriction endonuclease domain-containing protein</fullName>
    </recommendedName>
</protein>